<feature type="compositionally biased region" description="Basic and acidic residues" evidence="7">
    <location>
        <begin position="541"/>
        <end position="555"/>
    </location>
</feature>
<reference evidence="11" key="1">
    <citation type="journal article" date="2019" name="Int. J. Syst. Evol. Microbiol.">
        <title>The Global Catalogue of Microorganisms (GCM) 10K type strain sequencing project: providing services to taxonomists for standard genome sequencing and annotation.</title>
        <authorList>
            <consortium name="The Broad Institute Genomics Platform"/>
            <consortium name="The Broad Institute Genome Sequencing Center for Infectious Disease"/>
            <person name="Wu L."/>
            <person name="Ma J."/>
        </authorList>
    </citation>
    <scope>NUCLEOTIDE SEQUENCE [LARGE SCALE GENOMIC DNA]</scope>
    <source>
        <strain evidence="11">JCM 6921</strain>
    </source>
</reference>
<evidence type="ECO:0000256" key="5">
    <source>
        <dbReference type="ARBA" id="ARBA00022989"/>
    </source>
</evidence>
<feature type="domain" description="Major facilitator superfamily (MFS) profile" evidence="9">
    <location>
        <begin position="26"/>
        <end position="507"/>
    </location>
</feature>
<dbReference type="PROSITE" id="PS50850">
    <property type="entry name" value="MFS"/>
    <property type="match status" value="1"/>
</dbReference>
<dbReference type="CDD" id="cd17502">
    <property type="entry name" value="MFS_Azr1_MDR_like"/>
    <property type="match status" value="1"/>
</dbReference>
<evidence type="ECO:0000256" key="1">
    <source>
        <dbReference type="ARBA" id="ARBA00004651"/>
    </source>
</evidence>
<evidence type="ECO:0000313" key="11">
    <source>
        <dbReference type="Proteomes" id="UP001500058"/>
    </source>
</evidence>
<evidence type="ECO:0000259" key="9">
    <source>
        <dbReference type="PROSITE" id="PS50850"/>
    </source>
</evidence>
<dbReference type="InterPro" id="IPR011701">
    <property type="entry name" value="MFS"/>
</dbReference>
<evidence type="ECO:0000256" key="4">
    <source>
        <dbReference type="ARBA" id="ARBA00022692"/>
    </source>
</evidence>
<keyword evidence="2" id="KW-0813">Transport</keyword>
<dbReference type="InterPro" id="IPR020846">
    <property type="entry name" value="MFS_dom"/>
</dbReference>
<feature type="transmembrane region" description="Helical" evidence="8">
    <location>
        <begin position="241"/>
        <end position="260"/>
    </location>
</feature>
<dbReference type="InterPro" id="IPR036259">
    <property type="entry name" value="MFS_trans_sf"/>
</dbReference>
<feature type="transmembrane region" description="Helical" evidence="8">
    <location>
        <begin position="60"/>
        <end position="79"/>
    </location>
</feature>
<accession>A0ABP5VS60</accession>
<evidence type="ECO:0000256" key="6">
    <source>
        <dbReference type="ARBA" id="ARBA00023136"/>
    </source>
</evidence>
<sequence length="555" mass="58237">MRDSTVPPAAAEEQQAAGLPPHFGLIFAGLMVAMLLASLDQTIVGTALPTIVGELHGVKHMAWVTTAYILAATIAMPVYGRLGDLIGRKALFLSAITVFIAGSVVAGLAQDIETLIIGRGVQGLGGGGLMITSQAIVADLVPPRRRAKYMAPMGAVFGLSAVVGPLLGGWFTDSVGWRWSFWINLPLGFLALAVCAFALRLPRKSVKVPVDYLGIALMATAVTCTVLVADWGGTDYAWSDPLVVGLIAGGVLAWVLFLLSQRRAEEPIIPLRLFRSRIFNIATLLGMLVIGVGMFAVVGYLPTYLQMVYGKSATESGLLLIPMVVGIMGTAIPSGHLMSRNGRYKVYPIVGTAVVMVTALLMSTMDTETPLALVCLYVFLLGTGVGMMMQTLVLAVQNDFPVSDVGTATSANNFFREIGATLGAAAVGAVFTHRLTEQLADRLAGQAAGAAGDTDSLTPALVQALPEPVREAVVLSYQEALTPVFAYLAPLFAVGLVLAFLLPEKKLSNSNTEEGGPFPADAPEDGPAPEGTEIPGGAEGTEGREDTREKDLSPN</sequence>
<dbReference type="SUPFAM" id="SSF103473">
    <property type="entry name" value="MFS general substrate transporter"/>
    <property type="match status" value="1"/>
</dbReference>
<feature type="transmembrane region" description="Helical" evidence="8">
    <location>
        <begin position="317"/>
        <end position="334"/>
    </location>
</feature>
<feature type="transmembrane region" description="Helical" evidence="8">
    <location>
        <begin position="91"/>
        <end position="110"/>
    </location>
</feature>
<feature type="region of interest" description="Disordered" evidence="7">
    <location>
        <begin position="508"/>
        <end position="555"/>
    </location>
</feature>
<evidence type="ECO:0000256" key="8">
    <source>
        <dbReference type="SAM" id="Phobius"/>
    </source>
</evidence>
<evidence type="ECO:0000256" key="2">
    <source>
        <dbReference type="ARBA" id="ARBA00022448"/>
    </source>
</evidence>
<feature type="transmembrane region" description="Helical" evidence="8">
    <location>
        <begin position="116"/>
        <end position="137"/>
    </location>
</feature>
<comment type="caution">
    <text evidence="10">The sequence shown here is derived from an EMBL/GenBank/DDBJ whole genome shotgun (WGS) entry which is preliminary data.</text>
</comment>
<keyword evidence="4 8" id="KW-0812">Transmembrane</keyword>
<evidence type="ECO:0000313" key="10">
    <source>
        <dbReference type="EMBL" id="GAA2410446.1"/>
    </source>
</evidence>
<proteinExistence type="predicted"/>
<name>A0ABP5VS60_9ACTN</name>
<feature type="transmembrane region" description="Helical" evidence="8">
    <location>
        <begin position="281"/>
        <end position="305"/>
    </location>
</feature>
<comment type="subcellular location">
    <subcellularLocation>
        <location evidence="1">Cell membrane</location>
        <topology evidence="1">Multi-pass membrane protein</topology>
    </subcellularLocation>
</comment>
<feature type="transmembrane region" description="Helical" evidence="8">
    <location>
        <begin position="179"/>
        <end position="199"/>
    </location>
</feature>
<dbReference type="PANTHER" id="PTHR23501">
    <property type="entry name" value="MAJOR FACILITATOR SUPERFAMILY"/>
    <property type="match status" value="1"/>
</dbReference>
<keyword evidence="6 8" id="KW-0472">Membrane</keyword>
<feature type="transmembrane region" description="Helical" evidence="8">
    <location>
        <begin position="484"/>
        <end position="502"/>
    </location>
</feature>
<dbReference type="NCBIfam" id="TIGR00711">
    <property type="entry name" value="efflux_EmrB"/>
    <property type="match status" value="1"/>
</dbReference>
<protein>
    <submittedName>
        <fullName evidence="10">MDR family MFS transporter</fullName>
    </submittedName>
</protein>
<evidence type="ECO:0000256" key="3">
    <source>
        <dbReference type="ARBA" id="ARBA00022475"/>
    </source>
</evidence>
<keyword evidence="3" id="KW-1003">Cell membrane</keyword>
<keyword evidence="5 8" id="KW-1133">Transmembrane helix</keyword>
<dbReference type="Gene3D" id="1.20.1720.10">
    <property type="entry name" value="Multidrug resistance protein D"/>
    <property type="match status" value="1"/>
</dbReference>
<dbReference type="PANTHER" id="PTHR23501:SF197">
    <property type="entry name" value="COMD"/>
    <property type="match status" value="1"/>
</dbReference>
<feature type="transmembrane region" description="Helical" evidence="8">
    <location>
        <begin position="149"/>
        <end position="167"/>
    </location>
</feature>
<organism evidence="10 11">
    <name type="scientific">Streptomyces glaucosporus</name>
    <dbReference type="NCBI Taxonomy" id="284044"/>
    <lineage>
        <taxon>Bacteria</taxon>
        <taxon>Bacillati</taxon>
        <taxon>Actinomycetota</taxon>
        <taxon>Actinomycetes</taxon>
        <taxon>Kitasatosporales</taxon>
        <taxon>Streptomycetaceae</taxon>
        <taxon>Streptomyces</taxon>
    </lineage>
</organism>
<evidence type="ECO:0000256" key="7">
    <source>
        <dbReference type="SAM" id="MobiDB-lite"/>
    </source>
</evidence>
<feature type="transmembrane region" description="Helical" evidence="8">
    <location>
        <begin position="211"/>
        <end position="229"/>
    </location>
</feature>
<gene>
    <name evidence="10" type="ORF">GCM10010420_43960</name>
</gene>
<dbReference type="EMBL" id="BAAATJ010000024">
    <property type="protein sequence ID" value="GAA2410446.1"/>
    <property type="molecule type" value="Genomic_DNA"/>
</dbReference>
<dbReference type="InterPro" id="IPR004638">
    <property type="entry name" value="EmrB-like"/>
</dbReference>
<feature type="transmembrane region" description="Helical" evidence="8">
    <location>
        <begin position="371"/>
        <end position="394"/>
    </location>
</feature>
<dbReference type="RefSeq" id="WP_344632827.1">
    <property type="nucleotide sequence ID" value="NZ_BAAATJ010000024.1"/>
</dbReference>
<dbReference type="Pfam" id="PF07690">
    <property type="entry name" value="MFS_1"/>
    <property type="match status" value="1"/>
</dbReference>
<dbReference type="Proteomes" id="UP001500058">
    <property type="component" value="Unassembled WGS sequence"/>
</dbReference>
<keyword evidence="11" id="KW-1185">Reference proteome</keyword>
<feature type="transmembrane region" description="Helical" evidence="8">
    <location>
        <begin position="23"/>
        <end position="48"/>
    </location>
</feature>
<dbReference type="Gene3D" id="1.20.1250.20">
    <property type="entry name" value="MFS general substrate transporter like domains"/>
    <property type="match status" value="1"/>
</dbReference>